<name>A0A7I8V5A4_9ANNE</name>
<proteinExistence type="predicted"/>
<evidence type="ECO:0000313" key="2">
    <source>
        <dbReference type="EMBL" id="CAD5110899.1"/>
    </source>
</evidence>
<reference evidence="2 3" key="1">
    <citation type="submission" date="2020-08" db="EMBL/GenBank/DDBJ databases">
        <authorList>
            <person name="Hejnol A."/>
        </authorList>
    </citation>
    <scope>NUCLEOTIDE SEQUENCE [LARGE SCALE GENOMIC DNA]</scope>
</reference>
<protein>
    <submittedName>
        <fullName evidence="2">DgyrCDS261</fullName>
    </submittedName>
</protein>
<dbReference type="EMBL" id="CAJFCJ010000001">
    <property type="protein sequence ID" value="CAD5110899.1"/>
    <property type="molecule type" value="Genomic_DNA"/>
</dbReference>
<feature type="region of interest" description="Disordered" evidence="1">
    <location>
        <begin position="91"/>
        <end position="125"/>
    </location>
</feature>
<feature type="region of interest" description="Disordered" evidence="1">
    <location>
        <begin position="1"/>
        <end position="63"/>
    </location>
</feature>
<accession>A0A7I8V5A4</accession>
<keyword evidence="3" id="KW-1185">Reference proteome</keyword>
<organism evidence="2 3">
    <name type="scientific">Dimorphilus gyrociliatus</name>
    <dbReference type="NCBI Taxonomy" id="2664684"/>
    <lineage>
        <taxon>Eukaryota</taxon>
        <taxon>Metazoa</taxon>
        <taxon>Spiralia</taxon>
        <taxon>Lophotrochozoa</taxon>
        <taxon>Annelida</taxon>
        <taxon>Polychaeta</taxon>
        <taxon>Polychaeta incertae sedis</taxon>
        <taxon>Dinophilidae</taxon>
        <taxon>Dimorphilus</taxon>
    </lineage>
</organism>
<evidence type="ECO:0000256" key="1">
    <source>
        <dbReference type="SAM" id="MobiDB-lite"/>
    </source>
</evidence>
<dbReference type="Proteomes" id="UP000549394">
    <property type="component" value="Unassembled WGS sequence"/>
</dbReference>
<gene>
    <name evidence="2" type="ORF">DGYR_LOCUS255</name>
</gene>
<evidence type="ECO:0000313" key="3">
    <source>
        <dbReference type="Proteomes" id="UP000549394"/>
    </source>
</evidence>
<dbReference type="AlphaFoldDB" id="A0A7I8V5A4"/>
<feature type="compositionally biased region" description="Polar residues" evidence="1">
    <location>
        <begin position="26"/>
        <end position="38"/>
    </location>
</feature>
<sequence length="142" mass="16336">MPLSMDPIEVLHPNTPDLSENDSRPESGNSVCSSNFQPGLNAISLDMDKTSKNKKKRVWQTLKNKGKSLQSAKDFLKDKIKLKRNKNRVQEISIQQEDDNDKWSTRVIRRPKSEPNFFSSRSQPGKLKKEDSLYVCDIDENE</sequence>
<comment type="caution">
    <text evidence="2">The sequence shown here is derived from an EMBL/GenBank/DDBJ whole genome shotgun (WGS) entry which is preliminary data.</text>
</comment>